<evidence type="ECO:0000259" key="1">
    <source>
        <dbReference type="Pfam" id="PF12697"/>
    </source>
</evidence>
<dbReference type="Gene3D" id="3.40.50.1820">
    <property type="entry name" value="alpha/beta hydrolase"/>
    <property type="match status" value="1"/>
</dbReference>
<dbReference type="Proteomes" id="UP001501803">
    <property type="component" value="Unassembled WGS sequence"/>
</dbReference>
<gene>
    <name evidence="2" type="ORF">GCM10022381_15820</name>
</gene>
<reference evidence="3" key="1">
    <citation type="journal article" date="2019" name="Int. J. Syst. Evol. Microbiol.">
        <title>The Global Catalogue of Microorganisms (GCM) 10K type strain sequencing project: providing services to taxonomists for standard genome sequencing and annotation.</title>
        <authorList>
            <consortium name="The Broad Institute Genomics Platform"/>
            <consortium name="The Broad Institute Genome Sequencing Center for Infectious Disease"/>
            <person name="Wu L."/>
            <person name="Ma J."/>
        </authorList>
    </citation>
    <scope>NUCLEOTIDE SEQUENCE [LARGE SCALE GENOMIC DNA]</scope>
    <source>
        <strain evidence="3">JCM 17021</strain>
    </source>
</reference>
<proteinExistence type="predicted"/>
<dbReference type="PANTHER" id="PTHR43194:SF2">
    <property type="entry name" value="PEROXISOMAL MEMBRANE PROTEIN LPX1"/>
    <property type="match status" value="1"/>
</dbReference>
<feature type="domain" description="AB hydrolase-1" evidence="1">
    <location>
        <begin position="16"/>
        <end position="220"/>
    </location>
</feature>
<dbReference type="InterPro" id="IPR000073">
    <property type="entry name" value="AB_hydrolase_1"/>
</dbReference>
<comment type="caution">
    <text evidence="2">The sequence shown here is derived from an EMBL/GenBank/DDBJ whole genome shotgun (WGS) entry which is preliminary data.</text>
</comment>
<sequence>MQLFTREWGTGDRLAVLVHGVMSDSRTWHRVAPALVDEGYRVIAVDQAGHGQSPRSKRYTPEQFADDLIDSVPRRPEILLGHSLGGLTASLAVDRILPDRAIYIDPGFSAPALAWWQRMLLPLPLRSLARQTSAQIAARNPRWGADDVRIEAATLAAFDPRVLMDLTRHRSAGFRAPTSVQVPSLAVLADPSRLVPPLVRMHLEDEGFEVRVVAGAGHSIDRDDFDGYMKALDGWI</sequence>
<dbReference type="RefSeq" id="WP_345064329.1">
    <property type="nucleotide sequence ID" value="NZ_BAABCN010000002.1"/>
</dbReference>
<evidence type="ECO:0000313" key="3">
    <source>
        <dbReference type="Proteomes" id="UP001501803"/>
    </source>
</evidence>
<name>A0ABP7KDI0_9MICO</name>
<evidence type="ECO:0000313" key="2">
    <source>
        <dbReference type="EMBL" id="GAA3873715.1"/>
    </source>
</evidence>
<organism evidence="2 3">
    <name type="scientific">Leifsonia kafniensis</name>
    <dbReference type="NCBI Taxonomy" id="475957"/>
    <lineage>
        <taxon>Bacteria</taxon>
        <taxon>Bacillati</taxon>
        <taxon>Actinomycetota</taxon>
        <taxon>Actinomycetes</taxon>
        <taxon>Micrococcales</taxon>
        <taxon>Microbacteriaceae</taxon>
        <taxon>Leifsonia</taxon>
    </lineage>
</organism>
<dbReference type="EMBL" id="BAABCN010000002">
    <property type="protein sequence ID" value="GAA3873715.1"/>
    <property type="molecule type" value="Genomic_DNA"/>
</dbReference>
<dbReference type="InterPro" id="IPR029058">
    <property type="entry name" value="AB_hydrolase_fold"/>
</dbReference>
<keyword evidence="3" id="KW-1185">Reference proteome</keyword>
<accession>A0ABP7KDI0</accession>
<dbReference type="InterPro" id="IPR050228">
    <property type="entry name" value="Carboxylesterase_BioH"/>
</dbReference>
<dbReference type="Pfam" id="PF12697">
    <property type="entry name" value="Abhydrolase_6"/>
    <property type="match status" value="1"/>
</dbReference>
<dbReference type="PANTHER" id="PTHR43194">
    <property type="entry name" value="HYDROLASE ALPHA/BETA FOLD FAMILY"/>
    <property type="match status" value="1"/>
</dbReference>
<dbReference type="SUPFAM" id="SSF53474">
    <property type="entry name" value="alpha/beta-Hydrolases"/>
    <property type="match status" value="1"/>
</dbReference>
<protein>
    <recommendedName>
        <fullName evidence="1">AB hydrolase-1 domain-containing protein</fullName>
    </recommendedName>
</protein>